<dbReference type="Proteomes" id="UP000414364">
    <property type="component" value="Unassembled WGS sequence"/>
</dbReference>
<protein>
    <submittedName>
        <fullName evidence="2">Uncharacterized protein</fullName>
    </submittedName>
</protein>
<evidence type="ECO:0000313" key="3">
    <source>
        <dbReference type="Proteomes" id="UP000414364"/>
    </source>
</evidence>
<organism evidence="2 3">
    <name type="scientific">Companilactobacillus halodurans</name>
    <dbReference type="NCBI Taxonomy" id="2584183"/>
    <lineage>
        <taxon>Bacteria</taxon>
        <taxon>Bacillati</taxon>
        <taxon>Bacillota</taxon>
        <taxon>Bacilli</taxon>
        <taxon>Lactobacillales</taxon>
        <taxon>Lactobacillaceae</taxon>
        <taxon>Companilactobacillus</taxon>
    </lineage>
</organism>
<dbReference type="EMBL" id="VDFP01000006">
    <property type="protein sequence ID" value="MQS75623.1"/>
    <property type="molecule type" value="Genomic_DNA"/>
</dbReference>
<evidence type="ECO:0000256" key="1">
    <source>
        <dbReference type="SAM" id="MobiDB-lite"/>
    </source>
</evidence>
<evidence type="ECO:0000313" key="2">
    <source>
        <dbReference type="EMBL" id="MQS75623.1"/>
    </source>
</evidence>
<reference evidence="2 3" key="1">
    <citation type="journal article" date="2019" name="Syst. Appl. Microbiol.">
        <title>Polyphasic characterization of two novel Lactobacillus spp. isolated from blown salami packages: Description of Lactobacillus halodurans sp. nov. and Lactobacillus salsicarnum sp. nov.</title>
        <authorList>
            <person name="Schuster J.A."/>
            <person name="Klingl A."/>
            <person name="Vogel R.F."/>
            <person name="Ehrmann M.A."/>
        </authorList>
    </citation>
    <scope>NUCLEOTIDE SEQUENCE [LARGE SCALE GENOMIC DNA]</scope>
    <source>
        <strain evidence="2 3">TMW 1.2172</strain>
    </source>
</reference>
<dbReference type="AlphaFoldDB" id="A0A5P0ZN23"/>
<comment type="caution">
    <text evidence="2">The sequence shown here is derived from an EMBL/GenBank/DDBJ whole genome shotgun (WGS) entry which is preliminary data.</text>
</comment>
<feature type="region of interest" description="Disordered" evidence="1">
    <location>
        <begin position="52"/>
        <end position="75"/>
    </location>
</feature>
<dbReference type="RefSeq" id="WP_153385030.1">
    <property type="nucleotide sequence ID" value="NZ_VDFP01000006.1"/>
</dbReference>
<accession>A0A5P0ZN23</accession>
<gene>
    <name evidence="2" type="ORF">FHL06_04375</name>
</gene>
<proteinExistence type="predicted"/>
<sequence length="411" mass="44380">MATNKLTEVAGLVAQAVMGAKVKDKDGNAKTVKPTGDDNLLDLRDIVAGGSSFSGGDITPDDGTDTSDGVNIIPGSLDDGSITSRRLEWSGTTSTTEATNITFMNDVGLNLNQVGDGLQFWGHMQRIKVTDGVKADADIVPLNFDPKNVKKNDYYTTTSPIPFSISRDKLPTAKKVTITLNGVGEGLDNIVDHVSPTISFTFNQDKTLTVLPTEGHDLDAGTKDDTGTVKTNGAFYTFVLDYINNYSIQDPIAQLPPSVNLFSGSASGEIALSGANEFFDNVMDGLEITFDPLLHTNIVDKDRKEVSYNLTDIGVPTSIKVPKAKLIENFEFNGFDKLTPTVLAVKNPIYQTPGYLQFLGYSANTIKILKNAITVNIAVKTSQSSFNNLNDSSYGKVNYTFLVTKITPYKN</sequence>
<name>A0A5P0ZN23_9LACO</name>